<dbReference type="HOGENOM" id="CLU_1077650_0_0_1"/>
<dbReference type="AlphaFoldDB" id="A0A067M3V1"/>
<dbReference type="EMBL" id="KL198131">
    <property type="protein sequence ID" value="KDQ06562.1"/>
    <property type="molecule type" value="Genomic_DNA"/>
</dbReference>
<dbReference type="STRING" id="930990.A0A067M3V1"/>
<protein>
    <recommendedName>
        <fullName evidence="3">F-box domain-containing protein</fullName>
    </recommendedName>
</protein>
<evidence type="ECO:0008006" key="3">
    <source>
        <dbReference type="Google" id="ProtNLM"/>
    </source>
</evidence>
<accession>A0A067M3V1</accession>
<gene>
    <name evidence="1" type="ORF">BOTBODRAFT_181491</name>
</gene>
<dbReference type="InParanoid" id="A0A067M3V1"/>
<name>A0A067M3V1_BOTB1</name>
<dbReference type="Gene3D" id="3.80.10.10">
    <property type="entry name" value="Ribonuclease Inhibitor"/>
    <property type="match status" value="1"/>
</dbReference>
<keyword evidence="2" id="KW-1185">Reference proteome</keyword>
<dbReference type="InterPro" id="IPR032675">
    <property type="entry name" value="LRR_dom_sf"/>
</dbReference>
<organism evidence="1 2">
    <name type="scientific">Botryobasidium botryosum (strain FD-172 SS1)</name>
    <dbReference type="NCBI Taxonomy" id="930990"/>
    <lineage>
        <taxon>Eukaryota</taxon>
        <taxon>Fungi</taxon>
        <taxon>Dikarya</taxon>
        <taxon>Basidiomycota</taxon>
        <taxon>Agaricomycotina</taxon>
        <taxon>Agaricomycetes</taxon>
        <taxon>Cantharellales</taxon>
        <taxon>Botryobasidiaceae</taxon>
        <taxon>Botryobasidium</taxon>
    </lineage>
</organism>
<proteinExistence type="predicted"/>
<evidence type="ECO:0000313" key="2">
    <source>
        <dbReference type="Proteomes" id="UP000027195"/>
    </source>
</evidence>
<dbReference type="SUPFAM" id="SSF52047">
    <property type="entry name" value="RNI-like"/>
    <property type="match status" value="1"/>
</dbReference>
<sequence length="258" mass="28117">MFPARNTVVLAPSISQAITKVKITFRRNYSHHALLNMLEPCTNPKELWIGALSISTTALDSFPSPHRVIILPNLTEITLSGISKLNTDTLTTILPRCALLSSVVLRGTDLVTAQAAPFEIPPPELLRVTSLDATGQAVLDALLEQLFLPEAGTLRVTCFSSSAVSHLLRRCPRARTLDVDFTHPSQTPAPYALPSVHLSVTLPYLSHVHVHYRDRSISFISSEAEGRPDEGGLLTQAELNQDEIDAINVGVTMTDLVL</sequence>
<reference evidence="2" key="1">
    <citation type="journal article" date="2014" name="Proc. Natl. Acad. Sci. U.S.A.">
        <title>Extensive sampling of basidiomycete genomes demonstrates inadequacy of the white-rot/brown-rot paradigm for wood decay fungi.</title>
        <authorList>
            <person name="Riley R."/>
            <person name="Salamov A.A."/>
            <person name="Brown D.W."/>
            <person name="Nagy L.G."/>
            <person name="Floudas D."/>
            <person name="Held B.W."/>
            <person name="Levasseur A."/>
            <person name="Lombard V."/>
            <person name="Morin E."/>
            <person name="Otillar R."/>
            <person name="Lindquist E.A."/>
            <person name="Sun H."/>
            <person name="LaButti K.M."/>
            <person name="Schmutz J."/>
            <person name="Jabbour D."/>
            <person name="Luo H."/>
            <person name="Baker S.E."/>
            <person name="Pisabarro A.G."/>
            <person name="Walton J.D."/>
            <person name="Blanchette R.A."/>
            <person name="Henrissat B."/>
            <person name="Martin F."/>
            <person name="Cullen D."/>
            <person name="Hibbett D.S."/>
            <person name="Grigoriev I.V."/>
        </authorList>
    </citation>
    <scope>NUCLEOTIDE SEQUENCE [LARGE SCALE GENOMIC DNA]</scope>
    <source>
        <strain evidence="2">FD-172 SS1</strain>
    </source>
</reference>
<evidence type="ECO:0000313" key="1">
    <source>
        <dbReference type="EMBL" id="KDQ06562.1"/>
    </source>
</evidence>
<dbReference type="Proteomes" id="UP000027195">
    <property type="component" value="Unassembled WGS sequence"/>
</dbReference>